<feature type="transmembrane region" description="Helical" evidence="8">
    <location>
        <begin position="91"/>
        <end position="114"/>
    </location>
</feature>
<organism evidence="10 11">
    <name type="scientific">Halomicronema hongdechloris C2206</name>
    <dbReference type="NCBI Taxonomy" id="1641165"/>
    <lineage>
        <taxon>Bacteria</taxon>
        <taxon>Bacillati</taxon>
        <taxon>Cyanobacteriota</taxon>
        <taxon>Cyanophyceae</taxon>
        <taxon>Nodosilineales</taxon>
        <taxon>Nodosilineaceae</taxon>
        <taxon>Halomicronema</taxon>
    </lineage>
</organism>
<evidence type="ECO:0000256" key="1">
    <source>
        <dbReference type="ARBA" id="ARBA00004651"/>
    </source>
</evidence>
<feature type="compositionally biased region" description="Basic and acidic residues" evidence="7">
    <location>
        <begin position="1"/>
        <end position="23"/>
    </location>
</feature>
<evidence type="ECO:0000256" key="8">
    <source>
        <dbReference type="SAM" id="Phobius"/>
    </source>
</evidence>
<feature type="transmembrane region" description="Helical" evidence="8">
    <location>
        <begin position="288"/>
        <end position="309"/>
    </location>
</feature>
<accession>A0A1Z3HL94</accession>
<feature type="transmembrane region" description="Helical" evidence="8">
    <location>
        <begin position="237"/>
        <end position="253"/>
    </location>
</feature>
<feature type="transmembrane region" description="Helical" evidence="8">
    <location>
        <begin position="350"/>
        <end position="367"/>
    </location>
</feature>
<evidence type="ECO:0000256" key="5">
    <source>
        <dbReference type="ARBA" id="ARBA00022989"/>
    </source>
</evidence>
<dbReference type="InterPro" id="IPR020846">
    <property type="entry name" value="MFS_dom"/>
</dbReference>
<dbReference type="Gene3D" id="1.20.1250.20">
    <property type="entry name" value="MFS general substrate transporter like domains"/>
    <property type="match status" value="2"/>
</dbReference>
<feature type="transmembrane region" description="Helical" evidence="8">
    <location>
        <begin position="321"/>
        <end position="343"/>
    </location>
</feature>
<feature type="transmembrane region" description="Helical" evidence="8">
    <location>
        <begin position="196"/>
        <end position="217"/>
    </location>
</feature>
<reference evidence="10 11" key="1">
    <citation type="journal article" date="2016" name="Biochim. Biophys. Acta">
        <title>Characterization of red-shifted phycobilisomes isolated from the chlorophyll f-containing cyanobacterium Halomicronema hongdechloris.</title>
        <authorList>
            <person name="Li Y."/>
            <person name="Lin Y."/>
            <person name="Garvey C.J."/>
            <person name="Birch D."/>
            <person name="Corkery R.W."/>
            <person name="Loughlin P.C."/>
            <person name="Scheer H."/>
            <person name="Willows R.D."/>
            <person name="Chen M."/>
        </authorList>
    </citation>
    <scope>NUCLEOTIDE SEQUENCE [LARGE SCALE GENOMIC DNA]</scope>
    <source>
        <strain evidence="10 11">C2206</strain>
    </source>
</reference>
<keyword evidence="5 8" id="KW-1133">Transmembrane helix</keyword>
<keyword evidence="11" id="KW-1185">Reference proteome</keyword>
<dbReference type="CDD" id="cd06173">
    <property type="entry name" value="MFS_MefA_like"/>
    <property type="match status" value="1"/>
</dbReference>
<feature type="transmembrane region" description="Helical" evidence="8">
    <location>
        <begin position="438"/>
        <end position="459"/>
    </location>
</feature>
<dbReference type="EMBL" id="CP021983">
    <property type="protein sequence ID" value="ASC71099.1"/>
    <property type="molecule type" value="Genomic_DNA"/>
</dbReference>
<sequence length="482" mass="51321">MLREPDADPDLKPTPDADADGHQSSHPVHSNPHLPSAPESVGFWPVLKNIDFLTLWGGQVFSQLADKVYLVLMIAIIASQFEAPGQSISGWVSAVMIAFTVPAVLFGSLAGVFVDRWAKKLVLVMTNLLRGGLVILLPLLLWLSQDWGRIGDLPLGFCILLLVTFLVSTLTQFFAPAEQAVIPLVVERQHLLSANSLYTTTMMASVIIGFAVGEPLLAVADTLMEPFDNGSGVGKEILVGLSYGLAGIILLAVRPRREKALEEESPHVWQDIQDGLSYLNRQAQVRSAIIQLVVLFSVFAALAVLAVRLAEIMPALKSSQFGFLLAAAGVGMAIGAALVGQFGQRLSRRWLSLGGSLGIALSLVGLAGTTNYLWPSLGLITLLGLCAAIVGIPMQTTIQEKTPEAMRGKVFGLQNNLVNIALSLPLVLASVAETFLGLSRVFLGLGGLVAIGGVLTWYWHSKSAGNESTKAADGAFDNNGRS</sequence>
<feature type="transmembrane region" description="Helical" evidence="8">
    <location>
        <begin position="373"/>
        <end position="392"/>
    </location>
</feature>
<dbReference type="Pfam" id="PF07690">
    <property type="entry name" value="MFS_1"/>
    <property type="match status" value="1"/>
</dbReference>
<dbReference type="GO" id="GO:0005886">
    <property type="term" value="C:plasma membrane"/>
    <property type="evidence" value="ECO:0007669"/>
    <property type="project" value="UniProtKB-SubCell"/>
</dbReference>
<dbReference type="STRING" id="1641165.XM38_12365"/>
<comment type="subcellular location">
    <subcellularLocation>
        <location evidence="1">Cell membrane</location>
        <topology evidence="1">Multi-pass membrane protein</topology>
    </subcellularLocation>
</comment>
<dbReference type="Proteomes" id="UP000191901">
    <property type="component" value="Chromosome"/>
</dbReference>
<dbReference type="RefSeq" id="WP_080809608.1">
    <property type="nucleotide sequence ID" value="NZ_CP021983.2"/>
</dbReference>
<evidence type="ECO:0000256" key="7">
    <source>
        <dbReference type="SAM" id="MobiDB-lite"/>
    </source>
</evidence>
<dbReference type="PANTHER" id="PTHR43266:SF2">
    <property type="entry name" value="MAJOR FACILITATOR SUPERFAMILY (MFS) PROFILE DOMAIN-CONTAINING PROTEIN"/>
    <property type="match status" value="1"/>
</dbReference>
<keyword evidence="2" id="KW-0813">Transport</keyword>
<dbReference type="InterPro" id="IPR036259">
    <property type="entry name" value="MFS_trans_sf"/>
</dbReference>
<evidence type="ECO:0000259" key="9">
    <source>
        <dbReference type="PROSITE" id="PS50850"/>
    </source>
</evidence>
<protein>
    <submittedName>
        <fullName evidence="10">MFS-type transporter YfiS</fullName>
    </submittedName>
</protein>
<feature type="transmembrane region" description="Helical" evidence="8">
    <location>
        <begin position="121"/>
        <end position="141"/>
    </location>
</feature>
<dbReference type="KEGG" id="hhg:XM38_020490"/>
<evidence type="ECO:0000256" key="6">
    <source>
        <dbReference type="ARBA" id="ARBA00023136"/>
    </source>
</evidence>
<evidence type="ECO:0000256" key="3">
    <source>
        <dbReference type="ARBA" id="ARBA00022475"/>
    </source>
</evidence>
<keyword evidence="6 8" id="KW-0472">Membrane</keyword>
<proteinExistence type="predicted"/>
<evidence type="ECO:0000313" key="10">
    <source>
        <dbReference type="EMBL" id="ASC71099.1"/>
    </source>
</evidence>
<dbReference type="PANTHER" id="PTHR43266">
    <property type="entry name" value="MACROLIDE-EFFLUX PROTEIN"/>
    <property type="match status" value="1"/>
</dbReference>
<keyword evidence="4 8" id="KW-0812">Transmembrane</keyword>
<keyword evidence="3" id="KW-1003">Cell membrane</keyword>
<name>A0A1Z3HL94_9CYAN</name>
<dbReference type="GO" id="GO:0022857">
    <property type="term" value="F:transmembrane transporter activity"/>
    <property type="evidence" value="ECO:0007669"/>
    <property type="project" value="InterPro"/>
</dbReference>
<evidence type="ECO:0000313" key="11">
    <source>
        <dbReference type="Proteomes" id="UP000191901"/>
    </source>
</evidence>
<dbReference type="PROSITE" id="PS50850">
    <property type="entry name" value="MFS"/>
    <property type="match status" value="1"/>
</dbReference>
<dbReference type="AlphaFoldDB" id="A0A1Z3HL94"/>
<dbReference type="InterPro" id="IPR011701">
    <property type="entry name" value="MFS"/>
</dbReference>
<feature type="transmembrane region" description="Helical" evidence="8">
    <location>
        <begin position="413"/>
        <end position="432"/>
    </location>
</feature>
<gene>
    <name evidence="10" type="primary">yfiS_1</name>
    <name evidence="10" type="ORF">XM38_020490</name>
</gene>
<feature type="domain" description="Major facilitator superfamily (MFS) profile" evidence="9">
    <location>
        <begin position="283"/>
        <end position="482"/>
    </location>
</feature>
<dbReference type="SUPFAM" id="SSF103473">
    <property type="entry name" value="MFS general substrate transporter"/>
    <property type="match status" value="1"/>
</dbReference>
<evidence type="ECO:0000256" key="4">
    <source>
        <dbReference type="ARBA" id="ARBA00022692"/>
    </source>
</evidence>
<feature type="region of interest" description="Disordered" evidence="7">
    <location>
        <begin position="1"/>
        <end position="34"/>
    </location>
</feature>
<dbReference type="OrthoDB" id="9775268at2"/>
<evidence type="ECO:0000256" key="2">
    <source>
        <dbReference type="ARBA" id="ARBA00022448"/>
    </source>
</evidence>
<feature type="transmembrane region" description="Helical" evidence="8">
    <location>
        <begin position="153"/>
        <end position="175"/>
    </location>
</feature>